<evidence type="ECO:0000256" key="2">
    <source>
        <dbReference type="ARBA" id="ARBA00023125"/>
    </source>
</evidence>
<keyword evidence="1" id="KW-0805">Transcription regulation</keyword>
<dbReference type="PANTHER" id="PTHR47784">
    <property type="entry name" value="STEROL UPTAKE CONTROL PROTEIN 2"/>
    <property type="match status" value="1"/>
</dbReference>
<dbReference type="GO" id="GO:0001228">
    <property type="term" value="F:DNA-binding transcription activator activity, RNA polymerase II-specific"/>
    <property type="evidence" value="ECO:0007669"/>
    <property type="project" value="TreeGrafter"/>
</dbReference>
<evidence type="ECO:0000259" key="5">
    <source>
        <dbReference type="PROSITE" id="PS50048"/>
    </source>
</evidence>
<dbReference type="InterPro" id="IPR053157">
    <property type="entry name" value="Sterol_Uptake_Regulator"/>
</dbReference>
<reference evidence="6 7" key="1">
    <citation type="submission" date="2013-03" db="EMBL/GenBank/DDBJ databases">
        <title>The Genome Sequence of Exophiala aquamarina CBS 119918.</title>
        <authorList>
            <consortium name="The Broad Institute Genomics Platform"/>
            <person name="Cuomo C."/>
            <person name="de Hoog S."/>
            <person name="Gorbushina A."/>
            <person name="Walker B."/>
            <person name="Young S.K."/>
            <person name="Zeng Q."/>
            <person name="Gargeya S."/>
            <person name="Fitzgerald M."/>
            <person name="Haas B."/>
            <person name="Abouelleil A."/>
            <person name="Allen A.W."/>
            <person name="Alvarado L."/>
            <person name="Arachchi H.M."/>
            <person name="Berlin A.M."/>
            <person name="Chapman S.B."/>
            <person name="Gainer-Dewar J."/>
            <person name="Goldberg J."/>
            <person name="Griggs A."/>
            <person name="Gujja S."/>
            <person name="Hansen M."/>
            <person name="Howarth C."/>
            <person name="Imamovic A."/>
            <person name="Ireland A."/>
            <person name="Larimer J."/>
            <person name="McCowan C."/>
            <person name="Murphy C."/>
            <person name="Pearson M."/>
            <person name="Poon T.W."/>
            <person name="Priest M."/>
            <person name="Roberts A."/>
            <person name="Saif S."/>
            <person name="Shea T."/>
            <person name="Sisk P."/>
            <person name="Sykes S."/>
            <person name="Wortman J."/>
            <person name="Nusbaum C."/>
            <person name="Birren B."/>
        </authorList>
    </citation>
    <scope>NUCLEOTIDE SEQUENCE [LARGE SCALE GENOMIC DNA]</scope>
    <source>
        <strain evidence="6 7">CBS 119918</strain>
    </source>
</reference>
<dbReference type="OrthoDB" id="4937900at2759"/>
<dbReference type="Proteomes" id="UP000027920">
    <property type="component" value="Unassembled WGS sequence"/>
</dbReference>
<name>A0A072Q1V3_9EURO</name>
<dbReference type="STRING" id="1182545.A0A072Q1V3"/>
<keyword evidence="4" id="KW-0539">Nucleus</keyword>
<keyword evidence="2" id="KW-0238">DNA-binding</keyword>
<proteinExistence type="predicted"/>
<evidence type="ECO:0000313" key="7">
    <source>
        <dbReference type="Proteomes" id="UP000027920"/>
    </source>
</evidence>
<dbReference type="InterPro" id="IPR001138">
    <property type="entry name" value="Zn2Cys6_DnaBD"/>
</dbReference>
<comment type="caution">
    <text evidence="6">The sequence shown here is derived from an EMBL/GenBank/DDBJ whole genome shotgun (WGS) entry which is preliminary data.</text>
</comment>
<dbReference type="PROSITE" id="PS00463">
    <property type="entry name" value="ZN2_CY6_FUNGAL_1"/>
    <property type="match status" value="1"/>
</dbReference>
<dbReference type="Pfam" id="PF00172">
    <property type="entry name" value="Zn_clus"/>
    <property type="match status" value="1"/>
</dbReference>
<dbReference type="Gene3D" id="4.10.240.10">
    <property type="entry name" value="Zn(2)-C6 fungal-type DNA-binding domain"/>
    <property type="match status" value="1"/>
</dbReference>
<dbReference type="VEuPathDB" id="FungiDB:A1O9_03431"/>
<evidence type="ECO:0000256" key="3">
    <source>
        <dbReference type="ARBA" id="ARBA00023163"/>
    </source>
</evidence>
<dbReference type="AlphaFoldDB" id="A0A072Q1V3"/>
<accession>A0A072Q1V3</accession>
<evidence type="ECO:0000256" key="1">
    <source>
        <dbReference type="ARBA" id="ARBA00023015"/>
    </source>
</evidence>
<dbReference type="EMBL" id="AMGV01000002">
    <property type="protein sequence ID" value="KEF61860.1"/>
    <property type="molecule type" value="Genomic_DNA"/>
</dbReference>
<dbReference type="GO" id="GO:0008270">
    <property type="term" value="F:zinc ion binding"/>
    <property type="evidence" value="ECO:0007669"/>
    <property type="project" value="InterPro"/>
</dbReference>
<dbReference type="PROSITE" id="PS50048">
    <property type="entry name" value="ZN2_CY6_FUNGAL_2"/>
    <property type="match status" value="1"/>
</dbReference>
<protein>
    <recommendedName>
        <fullName evidence="5">Zn(2)-C6 fungal-type domain-containing protein</fullName>
    </recommendedName>
</protein>
<evidence type="ECO:0000256" key="4">
    <source>
        <dbReference type="ARBA" id="ARBA00023242"/>
    </source>
</evidence>
<dbReference type="InterPro" id="IPR036864">
    <property type="entry name" value="Zn2-C6_fun-type_DNA-bd_sf"/>
</dbReference>
<dbReference type="InterPro" id="IPR021858">
    <property type="entry name" value="Fun_TF"/>
</dbReference>
<dbReference type="SUPFAM" id="SSF57701">
    <property type="entry name" value="Zn2/Cys6 DNA-binding domain"/>
    <property type="match status" value="1"/>
</dbReference>
<gene>
    <name evidence="6" type="ORF">A1O9_03431</name>
</gene>
<dbReference type="GeneID" id="25278366"/>
<dbReference type="GO" id="GO:0003677">
    <property type="term" value="F:DNA binding"/>
    <property type="evidence" value="ECO:0007669"/>
    <property type="project" value="UniProtKB-KW"/>
</dbReference>
<feature type="domain" description="Zn(2)-C6 fungal-type" evidence="5">
    <location>
        <begin position="12"/>
        <end position="42"/>
    </location>
</feature>
<dbReference type="HOGENOM" id="CLU_024934_2_0_1"/>
<evidence type="ECO:0000313" key="6">
    <source>
        <dbReference type="EMBL" id="KEF61860.1"/>
    </source>
</evidence>
<dbReference type="Pfam" id="PF11951">
    <property type="entry name" value="Fungal_trans_2"/>
    <property type="match status" value="1"/>
</dbReference>
<dbReference type="PANTHER" id="PTHR47784:SF4">
    <property type="entry name" value="ZN(II)2CYS6 TRANSCRIPTION FACTOR (EUROFUNG)"/>
    <property type="match status" value="1"/>
</dbReference>
<keyword evidence="7" id="KW-1185">Reference proteome</keyword>
<organism evidence="6 7">
    <name type="scientific">Exophiala aquamarina CBS 119918</name>
    <dbReference type="NCBI Taxonomy" id="1182545"/>
    <lineage>
        <taxon>Eukaryota</taxon>
        <taxon>Fungi</taxon>
        <taxon>Dikarya</taxon>
        <taxon>Ascomycota</taxon>
        <taxon>Pezizomycotina</taxon>
        <taxon>Eurotiomycetes</taxon>
        <taxon>Chaetothyriomycetidae</taxon>
        <taxon>Chaetothyriales</taxon>
        <taxon>Herpotrichiellaceae</taxon>
        <taxon>Exophiala</taxon>
    </lineage>
</organism>
<dbReference type="SMART" id="SM00066">
    <property type="entry name" value="GAL4"/>
    <property type="match status" value="1"/>
</dbReference>
<dbReference type="RefSeq" id="XP_013264450.1">
    <property type="nucleotide sequence ID" value="XM_013408996.1"/>
</dbReference>
<sequence>MPRRPHKKSRHGCSECKRRHIKCDEHHPTCVNCKTASLRCAFSSDDSPRSTATSISAVVDSGISETSTPVMTRPDIIQDHNVAGPLDTTAANAESPLNMDHLELLHHYCTATYQTFASEDELQRVWKVVVVRMGVSFPPLMYELLSIAALHLAHTRPQNAAWYHRKSIELQTQALSTFTAQRNVDESNCGPVLVFASLLGLHMLCDPDGTQDSDFRSNQYLNHVIRTVGLLRGVKGLTFANWEQQLRQTDLKPLLQVQQPAKPYDIPQPCTDLAMIAHHSDLSSEASAAYSRAIERLQWAFCVSRTDSQRHSTSNWLLAWPIQLDEEYLDLLSRRKPEALIILAYFGALMVDYEDCWAVGDKGLVLIREISEQLDPRWERWMEWPVSLLPTEGG</sequence>
<keyword evidence="3" id="KW-0804">Transcription</keyword>
<dbReference type="CDD" id="cd00067">
    <property type="entry name" value="GAL4"/>
    <property type="match status" value="1"/>
</dbReference>